<feature type="domain" description="Nitrogen regulatory protein areA GATA-like" evidence="2">
    <location>
        <begin position="31"/>
        <end position="56"/>
    </location>
</feature>
<feature type="compositionally biased region" description="Low complexity" evidence="1">
    <location>
        <begin position="446"/>
        <end position="493"/>
    </location>
</feature>
<dbReference type="GO" id="GO:0005737">
    <property type="term" value="C:cytoplasm"/>
    <property type="evidence" value="ECO:0007669"/>
    <property type="project" value="TreeGrafter"/>
</dbReference>
<evidence type="ECO:0000259" key="3">
    <source>
        <dbReference type="Pfam" id="PF11702"/>
    </source>
</evidence>
<dbReference type="OrthoDB" id="515401at2759"/>
<feature type="compositionally biased region" description="Acidic residues" evidence="1">
    <location>
        <begin position="596"/>
        <end position="614"/>
    </location>
</feature>
<dbReference type="Proteomes" id="UP000053890">
    <property type="component" value="Unassembled WGS sequence"/>
</dbReference>
<feature type="region of interest" description="Disordered" evidence="1">
    <location>
        <begin position="241"/>
        <end position="555"/>
    </location>
</feature>
<feature type="compositionally biased region" description="Basic and acidic residues" evidence="1">
    <location>
        <begin position="73"/>
        <end position="88"/>
    </location>
</feature>
<dbReference type="GO" id="GO:0006808">
    <property type="term" value="P:regulation of nitrogen utilization"/>
    <property type="evidence" value="ECO:0007669"/>
    <property type="project" value="TreeGrafter"/>
</dbReference>
<dbReference type="Pfam" id="PF11702">
    <property type="entry name" value="DUF3295"/>
    <property type="match status" value="1"/>
</dbReference>
<dbReference type="PANTHER" id="PTHR28014:SF1">
    <property type="entry name" value="NEGATIVE REGULATOR OF RAS-CAMP PATHWAY"/>
    <property type="match status" value="1"/>
</dbReference>
<feature type="compositionally biased region" description="Basic residues" evidence="1">
    <location>
        <begin position="139"/>
        <end position="148"/>
    </location>
</feature>
<dbReference type="InterPro" id="IPR013860">
    <property type="entry name" value="AreA_GATA"/>
</dbReference>
<feature type="compositionally biased region" description="Polar residues" evidence="1">
    <location>
        <begin position="399"/>
        <end position="418"/>
    </location>
</feature>
<feature type="compositionally biased region" description="Low complexity" evidence="1">
    <location>
        <begin position="299"/>
        <end position="354"/>
    </location>
</feature>
<feature type="region of interest" description="Disordered" evidence="1">
    <location>
        <begin position="581"/>
        <end position="1013"/>
    </location>
</feature>
<dbReference type="STRING" id="578459.A0A194SAQ5"/>
<keyword evidence="5" id="KW-1185">Reference proteome</keyword>
<evidence type="ECO:0000313" key="4">
    <source>
        <dbReference type="EMBL" id="KPV76476.1"/>
    </source>
</evidence>
<dbReference type="EMBL" id="KQ474076">
    <property type="protein sequence ID" value="KPV76476.1"/>
    <property type="molecule type" value="Genomic_DNA"/>
</dbReference>
<dbReference type="GeneID" id="28976807"/>
<feature type="compositionally biased region" description="Low complexity" evidence="1">
    <location>
        <begin position="252"/>
        <end position="287"/>
    </location>
</feature>
<feature type="region of interest" description="Disordered" evidence="1">
    <location>
        <begin position="73"/>
        <end position="203"/>
    </location>
</feature>
<dbReference type="PANTHER" id="PTHR28014">
    <property type="entry name" value="NEGATIVE REGULATOR OF RAS-CAMP PATHWAY"/>
    <property type="match status" value="1"/>
</dbReference>
<feature type="compositionally biased region" description="Polar residues" evidence="1">
    <location>
        <begin position="720"/>
        <end position="735"/>
    </location>
</feature>
<dbReference type="InterPro" id="IPR053043">
    <property type="entry name" value="Ras-cAMP_regulatory"/>
</dbReference>
<feature type="compositionally biased region" description="Basic and acidic residues" evidence="1">
    <location>
        <begin position="835"/>
        <end position="847"/>
    </location>
</feature>
<feature type="domain" description="DUF3295" evidence="3">
    <location>
        <begin position="816"/>
        <end position="861"/>
    </location>
</feature>
<evidence type="ECO:0000313" key="5">
    <source>
        <dbReference type="Proteomes" id="UP000053890"/>
    </source>
</evidence>
<proteinExistence type="predicted"/>
<dbReference type="InterPro" id="IPR021711">
    <property type="entry name" value="DUF3295"/>
</dbReference>
<feature type="compositionally biased region" description="Low complexity" evidence="1">
    <location>
        <begin position="149"/>
        <end position="170"/>
    </location>
</feature>
<feature type="compositionally biased region" description="Pro residues" evidence="1">
    <location>
        <begin position="879"/>
        <end position="888"/>
    </location>
</feature>
<evidence type="ECO:0000256" key="1">
    <source>
        <dbReference type="SAM" id="MobiDB-lite"/>
    </source>
</evidence>
<gene>
    <name evidence="4" type="ORF">RHOBADRAFT_52479</name>
</gene>
<name>A0A194SAQ5_RHOGW</name>
<dbReference type="Pfam" id="PF08550">
    <property type="entry name" value="GATA_AreA"/>
    <property type="match status" value="1"/>
</dbReference>
<dbReference type="AlphaFoldDB" id="A0A194SAQ5"/>
<dbReference type="GO" id="GO:0000122">
    <property type="term" value="P:negative regulation of transcription by RNA polymerase II"/>
    <property type="evidence" value="ECO:0007669"/>
    <property type="project" value="TreeGrafter"/>
</dbReference>
<feature type="compositionally biased region" description="Pro residues" evidence="1">
    <location>
        <begin position="359"/>
        <end position="372"/>
    </location>
</feature>
<sequence>MHATLPTHVLALAPDSLASLGELDSDSLSELWGVFTRCKDSLQNGRRLENLSWRLWFDSGRRDDHVRLARDADHHDAPSHAQIHHDAADNGWSDPEGEWEETSGSDDSSADEDDVGDERHLSGPEQLADRSSPTEVRAGRSKVARKARSAVAASVSPPAPPRGRTVSVPASPAPPTALGEAPRARAEDGGRPPLSRRGFSRDCTISGGSLQRMIADLQRLPEIPHLGKARSLHDVSSIKPALGSRMSSAPDNLNAASLTASAPSSPTGRSSSASTKSSTNSTRRSTPAGSPCMSRSVSSPAHTLPTLAAAAAPAPASAVPPASSAALSSRRVPSGLAMSTLPATAAAAAASGPTRRSRPPTPLSPASPPSPVDEPEPVVTMTPSETAMLALSHSRSRSDVTLNRRAQSTAELASSFKPQSFVKGFAPSSIETRPGPGRIAPPPTPATFAASLGASPPRAGPSTAAAAAGATRSPSSAGRTSGSTTAGGAAATPLKVPVPSANAPTPGPSALRQPKAPGTGKKIFFISSPDSDEDQSSSRSRESRTTGGGASVVVSPPSCLKAAKASLSPSSGLALKAGAALNGKGKGKQPALAPAEQEEDDSDWDSDDDDEEDGSSGWGSEYSTDSDIARNSAAKAPGGGRNGGAQRDGFDTATLFAKRPADALQRTASTATMGAPGELTRRPPGLLSQLFHPEDYMEEVNRLPTPTEGGMRRPHKSMSALPTMSQLRPSKSTSGLEARPAPPRTKSFLKGKPEHVELESSSEEEDGDEAAPRPAAGSASHSSEYEDVDDDAEAKAAAAAALARRQRELEEATIAAPPQTPRTTRRAMLATELSESLRRNLLWERQMRNRVMGGAAPRRPTMPGQPLPQRPASSTQLAAPPPPPPPGPLRAVTDDGGVRAPNPSPATRFSPPHAAPSGADPQRQQQQQQQHHRSRPNGERHPGTATLPRRHTTGTGLYLQAQLQAGGRFPHAGRARGDSDSELSASSDDDDDDDGTASPAEPYATSIAGQRVW</sequence>
<feature type="compositionally biased region" description="Basic and acidic residues" evidence="1">
    <location>
        <begin position="692"/>
        <end position="701"/>
    </location>
</feature>
<dbReference type="GO" id="GO:0031930">
    <property type="term" value="P:mitochondria-nucleus signaling pathway"/>
    <property type="evidence" value="ECO:0007669"/>
    <property type="project" value="TreeGrafter"/>
</dbReference>
<dbReference type="OMA" id="WERQTRN"/>
<dbReference type="RefSeq" id="XP_018272525.1">
    <property type="nucleotide sequence ID" value="XM_018416359.1"/>
</dbReference>
<protein>
    <submittedName>
        <fullName evidence="4">Uncharacterized protein</fullName>
    </submittedName>
</protein>
<organism evidence="4 5">
    <name type="scientific">Rhodotorula graminis (strain WP1)</name>
    <dbReference type="NCBI Taxonomy" id="578459"/>
    <lineage>
        <taxon>Eukaryota</taxon>
        <taxon>Fungi</taxon>
        <taxon>Dikarya</taxon>
        <taxon>Basidiomycota</taxon>
        <taxon>Pucciniomycotina</taxon>
        <taxon>Microbotryomycetes</taxon>
        <taxon>Sporidiobolales</taxon>
        <taxon>Sporidiobolaceae</taxon>
        <taxon>Rhodotorula</taxon>
    </lineage>
</organism>
<reference evidence="4 5" key="1">
    <citation type="journal article" date="2015" name="Front. Microbiol.">
        <title>Genome sequence of the plant growth promoting endophytic yeast Rhodotorula graminis WP1.</title>
        <authorList>
            <person name="Firrincieli A."/>
            <person name="Otillar R."/>
            <person name="Salamov A."/>
            <person name="Schmutz J."/>
            <person name="Khan Z."/>
            <person name="Redman R.S."/>
            <person name="Fleck N.D."/>
            <person name="Lindquist E."/>
            <person name="Grigoriev I.V."/>
            <person name="Doty S.L."/>
        </authorList>
    </citation>
    <scope>NUCLEOTIDE SEQUENCE [LARGE SCALE GENOMIC DNA]</scope>
    <source>
        <strain evidence="4 5">WP1</strain>
    </source>
</reference>
<accession>A0A194SAQ5</accession>
<feature type="compositionally biased region" description="Acidic residues" evidence="1">
    <location>
        <begin position="760"/>
        <end position="769"/>
    </location>
</feature>
<evidence type="ECO:0000259" key="2">
    <source>
        <dbReference type="Pfam" id="PF08550"/>
    </source>
</evidence>
<feature type="compositionally biased region" description="Acidic residues" evidence="1">
    <location>
        <begin position="95"/>
        <end position="116"/>
    </location>
</feature>